<dbReference type="InterPro" id="IPR038538">
    <property type="entry name" value="MTERF_sf"/>
</dbReference>
<dbReference type="GO" id="GO:0005840">
    <property type="term" value="C:ribosome"/>
    <property type="evidence" value="ECO:0007669"/>
    <property type="project" value="UniProtKB-KW"/>
</dbReference>
<dbReference type="Gene3D" id="1.25.70.10">
    <property type="entry name" value="Transcription termination factor 3, mitochondrial"/>
    <property type="match status" value="1"/>
</dbReference>
<keyword evidence="3" id="KW-0804">Transcription</keyword>
<dbReference type="Pfam" id="PF01248">
    <property type="entry name" value="Ribosomal_L7Ae"/>
    <property type="match status" value="1"/>
</dbReference>
<dbReference type="SMART" id="SM00733">
    <property type="entry name" value="Mterf"/>
    <property type="match status" value="6"/>
</dbReference>
<dbReference type="PANTHER" id="PTHR13068">
    <property type="entry name" value="CGI-12 PROTEIN-RELATED"/>
    <property type="match status" value="1"/>
</dbReference>
<dbReference type="GO" id="GO:0003676">
    <property type="term" value="F:nucleic acid binding"/>
    <property type="evidence" value="ECO:0007669"/>
    <property type="project" value="InterPro"/>
</dbReference>
<dbReference type="PANTHER" id="PTHR13068:SF236">
    <property type="entry name" value="OS02G0749800 PROTEIN"/>
    <property type="match status" value="1"/>
</dbReference>
<proteinExistence type="inferred from homology"/>
<comment type="similarity">
    <text evidence="2">Belongs to the mTERF family.</text>
</comment>
<comment type="similarity">
    <text evidence="1">Belongs to the eukaryotic ribosomal protein eL30 family.</text>
</comment>
<dbReference type="InterPro" id="IPR004038">
    <property type="entry name" value="Ribosomal_eL8/eL30/eS12/Gad45"/>
</dbReference>
<dbReference type="AlphaFoldDB" id="A0A4Y7K866"/>
<keyword evidence="3" id="KW-0805">Transcription regulation</keyword>
<keyword evidence="9" id="KW-1185">Reference proteome</keyword>
<dbReference type="FunFam" id="1.25.70.10:FF:000001">
    <property type="entry name" value="Mitochondrial transcription termination factor-like"/>
    <property type="match status" value="1"/>
</dbReference>
<dbReference type="InterPro" id="IPR022991">
    <property type="entry name" value="Ribosomal_eL30_CS"/>
</dbReference>
<evidence type="ECO:0000256" key="5">
    <source>
        <dbReference type="ARBA" id="ARBA00022980"/>
    </source>
</evidence>
<keyword evidence="4" id="KW-0809">Transit peptide</keyword>
<evidence type="ECO:0000313" key="9">
    <source>
        <dbReference type="Proteomes" id="UP000316621"/>
    </source>
</evidence>
<evidence type="ECO:0000259" key="7">
    <source>
        <dbReference type="Pfam" id="PF01248"/>
    </source>
</evidence>
<dbReference type="EMBL" id="CM010721">
    <property type="protein sequence ID" value="RZC68401.1"/>
    <property type="molecule type" value="Genomic_DNA"/>
</dbReference>
<dbReference type="OMA" id="CFVIRIL"/>
<dbReference type="Gene3D" id="3.30.1330.30">
    <property type="match status" value="1"/>
</dbReference>
<accession>A0A4Y7K866</accession>
<sequence>MVAVKKMKKTHESINNRLALVMKSGKYTLGYKTVLRTLRSSKSKLIIISNNCPPLRKSEIEYYAMLAKVGVHHFNGNNVDLGTACGRYYRVSCLSIIDPVNYSINSCGLSENEAIYVSKKIKLKPTSQPDSVLKLLENHGFTKPHISKLITKLPSVLLKSDLLKTLKPKLDFFNSKGLHGIKLANFISRNSSTILRKDTNVITTLKKSSWILHPSGIQTLMINLELLRFEGVPQSTISKFLIAKPRAFTGDSDKFKTIVEKIKGMGFNPLLTTFVVAVRGLVGMSEATWKSKVDVYKRWGWSEDQIQTAFRKSPYCMMYSEKKITAVMDFLVNEVGYNSLNIAENPRIFDNSLKDRIIPRCFVIRILVSKGLIKEKSSLTSLSTMTDMSFSKMFVKPYEKQAPELTKVYSKFS</sequence>
<dbReference type="FunFam" id="3.30.1330.30:FF:000001">
    <property type="entry name" value="60S ribosomal protein L30"/>
    <property type="match status" value="1"/>
</dbReference>
<evidence type="ECO:0000313" key="8">
    <source>
        <dbReference type="EMBL" id="RZC68401.1"/>
    </source>
</evidence>
<dbReference type="InterPro" id="IPR003690">
    <property type="entry name" value="MTERF"/>
</dbReference>
<reference evidence="8 9" key="1">
    <citation type="journal article" date="2018" name="Science">
        <title>The opium poppy genome and morphinan production.</title>
        <authorList>
            <person name="Guo L."/>
            <person name="Winzer T."/>
            <person name="Yang X."/>
            <person name="Li Y."/>
            <person name="Ning Z."/>
            <person name="He Z."/>
            <person name="Teodor R."/>
            <person name="Lu Y."/>
            <person name="Bowser T.A."/>
            <person name="Graham I.A."/>
            <person name="Ye K."/>
        </authorList>
    </citation>
    <scope>NUCLEOTIDE SEQUENCE [LARGE SCALE GENOMIC DNA]</scope>
    <source>
        <strain evidence="9">cv. HN1</strain>
        <tissue evidence="8">Leaves</tissue>
    </source>
</reference>
<dbReference type="GO" id="GO:1990904">
    <property type="term" value="C:ribonucleoprotein complex"/>
    <property type="evidence" value="ECO:0007669"/>
    <property type="project" value="UniProtKB-KW"/>
</dbReference>
<gene>
    <name evidence="8" type="ORF">C5167_031651</name>
</gene>
<keyword evidence="5" id="KW-0689">Ribosomal protein</keyword>
<protein>
    <recommendedName>
        <fullName evidence="7">Ribosomal protein eL8/eL30/eS12/Gadd45 domain-containing protein</fullName>
    </recommendedName>
</protein>
<dbReference type="Gramene" id="RZC68401">
    <property type="protein sequence ID" value="RZC68401"/>
    <property type="gene ID" value="C5167_031651"/>
</dbReference>
<organism evidence="8 9">
    <name type="scientific">Papaver somniferum</name>
    <name type="common">Opium poppy</name>
    <dbReference type="NCBI Taxonomy" id="3469"/>
    <lineage>
        <taxon>Eukaryota</taxon>
        <taxon>Viridiplantae</taxon>
        <taxon>Streptophyta</taxon>
        <taxon>Embryophyta</taxon>
        <taxon>Tracheophyta</taxon>
        <taxon>Spermatophyta</taxon>
        <taxon>Magnoliopsida</taxon>
        <taxon>Ranunculales</taxon>
        <taxon>Papaveraceae</taxon>
        <taxon>Papaveroideae</taxon>
        <taxon>Papaver</taxon>
    </lineage>
</organism>
<dbReference type="SUPFAM" id="SSF55315">
    <property type="entry name" value="L30e-like"/>
    <property type="match status" value="1"/>
</dbReference>
<name>A0A4Y7K866_PAPSO</name>
<keyword evidence="6" id="KW-0687">Ribonucleoprotein</keyword>
<dbReference type="PROSITE" id="PS00709">
    <property type="entry name" value="RIBOSOMAL_L30E_1"/>
    <property type="match status" value="1"/>
</dbReference>
<keyword evidence="3" id="KW-0806">Transcription termination</keyword>
<evidence type="ECO:0000256" key="3">
    <source>
        <dbReference type="ARBA" id="ARBA00022472"/>
    </source>
</evidence>
<dbReference type="Pfam" id="PF02536">
    <property type="entry name" value="mTERF"/>
    <property type="match status" value="2"/>
</dbReference>
<evidence type="ECO:0000256" key="2">
    <source>
        <dbReference type="ARBA" id="ARBA00007692"/>
    </source>
</evidence>
<evidence type="ECO:0000256" key="6">
    <source>
        <dbReference type="ARBA" id="ARBA00023274"/>
    </source>
</evidence>
<dbReference type="Proteomes" id="UP000316621">
    <property type="component" value="Chromosome 7"/>
</dbReference>
<dbReference type="GO" id="GO:0006353">
    <property type="term" value="P:DNA-templated transcription termination"/>
    <property type="evidence" value="ECO:0007669"/>
    <property type="project" value="UniProtKB-KW"/>
</dbReference>
<feature type="domain" description="Ribosomal protein eL8/eL30/eS12/Gadd45" evidence="7">
    <location>
        <begin position="13"/>
        <end position="101"/>
    </location>
</feature>
<evidence type="ECO:0000256" key="1">
    <source>
        <dbReference type="ARBA" id="ARBA00007326"/>
    </source>
</evidence>
<evidence type="ECO:0000256" key="4">
    <source>
        <dbReference type="ARBA" id="ARBA00022946"/>
    </source>
</evidence>
<dbReference type="InterPro" id="IPR029064">
    <property type="entry name" value="Ribosomal_eL30-like_sf"/>
</dbReference>